<feature type="region of interest" description="Disordered" evidence="1">
    <location>
        <begin position="241"/>
        <end position="342"/>
    </location>
</feature>
<proteinExistence type="predicted"/>
<sequence>MSDPVTNAEVEDVLSSIRRLVSEDKRPVQVTKSEPKTAVFRHAEPAPSEPKPDRLVLTPALRVTEAPSAKASADADTGSDVDINKLVADDTPLDVFAPRAVAMSEPPQDDADIDADILVFDDVPEEELFDDPAHDYSTDPYNFDDETDDDGEGRARDGGRSQASVTEEISHDTGEVDATELSETAILMQPQEPEQDDQDTPRADANPAPPKGQGMGTSMASDKSIALTAKIAALETAIGQISETWEPDDAGESDYAGSEGEAMAWEDDAPEQPILSKSLAFGKDQQNKVEPSEETESLEVMESQLEEFFAKSETSKDTAETEVAPPAAEEASDAEKTSAFQDKDAFEFPAEEQLIDEEVLRDLVSDIVRAELQGALGERITRNVRKLVRREIHRALAAQDLE</sequence>
<feature type="compositionally biased region" description="Acidic residues" evidence="1">
    <location>
        <begin position="142"/>
        <end position="151"/>
    </location>
</feature>
<feature type="compositionally biased region" description="Basic and acidic residues" evidence="1">
    <location>
        <begin position="308"/>
        <end position="319"/>
    </location>
</feature>
<feature type="region of interest" description="Disordered" evidence="1">
    <location>
        <begin position="103"/>
        <end position="221"/>
    </location>
</feature>
<organism evidence="2 3">
    <name type="scientific">Sulfitobacter geojensis</name>
    <dbReference type="NCBI Taxonomy" id="1342299"/>
    <lineage>
        <taxon>Bacteria</taxon>
        <taxon>Pseudomonadati</taxon>
        <taxon>Pseudomonadota</taxon>
        <taxon>Alphaproteobacteria</taxon>
        <taxon>Rhodobacterales</taxon>
        <taxon>Roseobacteraceae</taxon>
        <taxon>Sulfitobacter</taxon>
    </lineage>
</organism>
<reference evidence="2 3" key="1">
    <citation type="submission" date="2021-01" db="EMBL/GenBank/DDBJ databases">
        <title>Diatom-associated Roseobacters Show Island Model of Population Structure.</title>
        <authorList>
            <person name="Qu L."/>
            <person name="Feng X."/>
            <person name="Chen Y."/>
            <person name="Li L."/>
            <person name="Wang X."/>
            <person name="Hu Z."/>
            <person name="Wang H."/>
            <person name="Luo H."/>
        </authorList>
    </citation>
    <scope>NUCLEOTIDE SEQUENCE [LARGE SCALE GENOMIC DNA]</scope>
    <source>
        <strain evidence="2 3">TR60-84</strain>
    </source>
</reference>
<evidence type="ECO:0000313" key="2">
    <source>
        <dbReference type="EMBL" id="MBM1713306.1"/>
    </source>
</evidence>
<evidence type="ECO:0000313" key="3">
    <source>
        <dbReference type="Proteomes" id="UP000732193"/>
    </source>
</evidence>
<dbReference type="AlphaFoldDB" id="A0AAE2VX28"/>
<dbReference type="EMBL" id="JAFBRM010000001">
    <property type="protein sequence ID" value="MBM1713306.1"/>
    <property type="molecule type" value="Genomic_DNA"/>
</dbReference>
<protein>
    <submittedName>
        <fullName evidence="2">Uncharacterized protein</fullName>
    </submittedName>
</protein>
<comment type="caution">
    <text evidence="2">The sequence shown here is derived from an EMBL/GenBank/DDBJ whole genome shotgun (WGS) entry which is preliminary data.</text>
</comment>
<accession>A0AAE2VX28</accession>
<dbReference type="Proteomes" id="UP000732193">
    <property type="component" value="Unassembled WGS sequence"/>
</dbReference>
<name>A0AAE2VX28_9RHOB</name>
<evidence type="ECO:0000256" key="1">
    <source>
        <dbReference type="SAM" id="MobiDB-lite"/>
    </source>
</evidence>
<keyword evidence="3" id="KW-1185">Reference proteome</keyword>
<gene>
    <name evidence="2" type="ORF">JQV55_07030</name>
</gene>
<feature type="region of interest" description="Disordered" evidence="1">
    <location>
        <begin position="24"/>
        <end position="54"/>
    </location>
</feature>
<feature type="compositionally biased region" description="Basic and acidic residues" evidence="1">
    <location>
        <begin position="333"/>
        <end position="342"/>
    </location>
</feature>
<dbReference type="RefSeq" id="WP_203241902.1">
    <property type="nucleotide sequence ID" value="NZ_JAFBRH010000001.1"/>
</dbReference>